<keyword evidence="2" id="KW-1133">Transmembrane helix</keyword>
<evidence type="ECO:0000256" key="1">
    <source>
        <dbReference type="SAM" id="MobiDB-lite"/>
    </source>
</evidence>
<evidence type="ECO:0000313" key="5">
    <source>
        <dbReference type="Proteomes" id="UP001140091"/>
    </source>
</evidence>
<dbReference type="EMBL" id="JANBPK010000748">
    <property type="protein sequence ID" value="KAJ2933233.1"/>
    <property type="molecule type" value="Genomic_DNA"/>
</dbReference>
<keyword evidence="2" id="KW-0472">Membrane</keyword>
<keyword evidence="5" id="KW-1185">Reference proteome</keyword>
<dbReference type="OrthoDB" id="2796893at2759"/>
<dbReference type="Proteomes" id="UP001140091">
    <property type="component" value="Unassembled WGS sequence"/>
</dbReference>
<comment type="caution">
    <text evidence="4">The sequence shown here is derived from an EMBL/GenBank/DDBJ whole genome shotgun (WGS) entry which is preliminary data.</text>
</comment>
<keyword evidence="2" id="KW-0812">Transmembrane</keyword>
<feature type="non-terminal residue" evidence="4">
    <location>
        <position position="1"/>
    </location>
</feature>
<dbReference type="AlphaFoldDB" id="A0A9W8MLD1"/>
<name>A0A9W8MLD1_9AGAR</name>
<organism evidence="4 5">
    <name type="scientific">Candolleomyces eurysporus</name>
    <dbReference type="NCBI Taxonomy" id="2828524"/>
    <lineage>
        <taxon>Eukaryota</taxon>
        <taxon>Fungi</taxon>
        <taxon>Dikarya</taxon>
        <taxon>Basidiomycota</taxon>
        <taxon>Agaricomycotina</taxon>
        <taxon>Agaricomycetes</taxon>
        <taxon>Agaricomycetidae</taxon>
        <taxon>Agaricales</taxon>
        <taxon>Agaricineae</taxon>
        <taxon>Psathyrellaceae</taxon>
        <taxon>Candolleomyces</taxon>
    </lineage>
</organism>
<feature type="region of interest" description="Disordered" evidence="1">
    <location>
        <begin position="230"/>
        <end position="253"/>
    </location>
</feature>
<reference evidence="4" key="1">
    <citation type="submission" date="2022-06" db="EMBL/GenBank/DDBJ databases">
        <title>Genome Sequence of Candolleomyces eurysporus.</title>
        <authorList>
            <person name="Buettner E."/>
        </authorList>
    </citation>
    <scope>NUCLEOTIDE SEQUENCE</scope>
    <source>
        <strain evidence="4">VTCC 930004</strain>
    </source>
</reference>
<gene>
    <name evidence="4" type="ORF">H1R20_g3830</name>
</gene>
<dbReference type="Gene3D" id="1.20.5.510">
    <property type="entry name" value="Single helix bin"/>
    <property type="match status" value="1"/>
</dbReference>
<feature type="chain" id="PRO_5040756323" description="Transmembrane protein" evidence="3">
    <location>
        <begin position="26"/>
        <end position="354"/>
    </location>
</feature>
<accession>A0A9W8MLD1</accession>
<sequence length="354" mass="38037">MPHFHRSKTGSVAVQVLRMAAVLSAATSGMSMSLASHQRRAAQTNAVCAAEYAWADTLEGAKSPCQVAAELLAPCNGGNWVVPALNDPAQAYTNPNATTANPCSCSWAVYNLLSACSDCQGMKQAIRIWSDYKTGCPGAYLGNTTHYPIEFLPNEATVPFWATTDPSKWLSSQFNAAQARPIAEERHADVKASPQRRNTPVGAIAGGVVGGLVLLLACAGVAYHLLQKRKKKVETAPTQTTNSDPNMTSRGRPELMIIPPIGYTTLRSDSGCGGPPPITRTHSFSLVRSSSPAIRTTYSTPSLLPSPIEQESRDPLNHPDYNPPAYDFSGDVKDRNMTESGFPRDMKDEPDDTN</sequence>
<feature type="compositionally biased region" description="Polar residues" evidence="1">
    <location>
        <begin position="236"/>
        <end position="249"/>
    </location>
</feature>
<evidence type="ECO:0000256" key="3">
    <source>
        <dbReference type="SAM" id="SignalP"/>
    </source>
</evidence>
<feature type="compositionally biased region" description="Basic and acidic residues" evidence="1">
    <location>
        <begin position="330"/>
        <end position="347"/>
    </location>
</feature>
<evidence type="ECO:0008006" key="6">
    <source>
        <dbReference type="Google" id="ProtNLM"/>
    </source>
</evidence>
<keyword evidence="3" id="KW-0732">Signal</keyword>
<protein>
    <recommendedName>
        <fullName evidence="6">Transmembrane protein</fullName>
    </recommendedName>
</protein>
<feature type="transmembrane region" description="Helical" evidence="2">
    <location>
        <begin position="201"/>
        <end position="226"/>
    </location>
</feature>
<feature type="region of interest" description="Disordered" evidence="1">
    <location>
        <begin position="296"/>
        <end position="354"/>
    </location>
</feature>
<proteinExistence type="predicted"/>
<evidence type="ECO:0000313" key="4">
    <source>
        <dbReference type="EMBL" id="KAJ2933233.1"/>
    </source>
</evidence>
<feature type="signal peptide" evidence="3">
    <location>
        <begin position="1"/>
        <end position="25"/>
    </location>
</feature>
<evidence type="ECO:0000256" key="2">
    <source>
        <dbReference type="SAM" id="Phobius"/>
    </source>
</evidence>